<dbReference type="Proteomes" id="UP000308600">
    <property type="component" value="Unassembled WGS sequence"/>
</dbReference>
<keyword evidence="2" id="KW-1185">Reference proteome</keyword>
<accession>A0ACD3ACD5</accession>
<organism evidence="1 2">
    <name type="scientific">Pluteus cervinus</name>
    <dbReference type="NCBI Taxonomy" id="181527"/>
    <lineage>
        <taxon>Eukaryota</taxon>
        <taxon>Fungi</taxon>
        <taxon>Dikarya</taxon>
        <taxon>Basidiomycota</taxon>
        <taxon>Agaricomycotina</taxon>
        <taxon>Agaricomycetes</taxon>
        <taxon>Agaricomycetidae</taxon>
        <taxon>Agaricales</taxon>
        <taxon>Pluteineae</taxon>
        <taxon>Pluteaceae</taxon>
        <taxon>Pluteus</taxon>
    </lineage>
</organism>
<sequence>MPSLQELAWVVPITSKPPVNLPRSRGHPRFPSLKRLYLGHPLTFEMSQFIANQCPRLLYLRNILRNTHCGALQAAFSADSIADYEADTNPNGQAVFMSKSNQSAKIYFAAPYTVIQHLVSVSAKGVNTISGFLEARGLKDAELKKLIEPRVKLVHPPKGQLSARDGRKDRITGGEGNWAFRECNFDDCVGVLIS</sequence>
<dbReference type="EMBL" id="ML208532">
    <property type="protein sequence ID" value="TFK63252.1"/>
    <property type="molecule type" value="Genomic_DNA"/>
</dbReference>
<gene>
    <name evidence="1" type="ORF">BDN72DRAFT_330557</name>
</gene>
<reference evidence="1 2" key="1">
    <citation type="journal article" date="2019" name="Nat. Ecol. Evol.">
        <title>Megaphylogeny resolves global patterns of mushroom evolution.</title>
        <authorList>
            <person name="Varga T."/>
            <person name="Krizsan K."/>
            <person name="Foldi C."/>
            <person name="Dima B."/>
            <person name="Sanchez-Garcia M."/>
            <person name="Sanchez-Ramirez S."/>
            <person name="Szollosi G.J."/>
            <person name="Szarkandi J.G."/>
            <person name="Papp V."/>
            <person name="Albert L."/>
            <person name="Andreopoulos W."/>
            <person name="Angelini C."/>
            <person name="Antonin V."/>
            <person name="Barry K.W."/>
            <person name="Bougher N.L."/>
            <person name="Buchanan P."/>
            <person name="Buyck B."/>
            <person name="Bense V."/>
            <person name="Catcheside P."/>
            <person name="Chovatia M."/>
            <person name="Cooper J."/>
            <person name="Damon W."/>
            <person name="Desjardin D."/>
            <person name="Finy P."/>
            <person name="Geml J."/>
            <person name="Haridas S."/>
            <person name="Hughes K."/>
            <person name="Justo A."/>
            <person name="Karasinski D."/>
            <person name="Kautmanova I."/>
            <person name="Kiss B."/>
            <person name="Kocsube S."/>
            <person name="Kotiranta H."/>
            <person name="LaButti K.M."/>
            <person name="Lechner B.E."/>
            <person name="Liimatainen K."/>
            <person name="Lipzen A."/>
            <person name="Lukacs Z."/>
            <person name="Mihaltcheva S."/>
            <person name="Morgado L.N."/>
            <person name="Niskanen T."/>
            <person name="Noordeloos M.E."/>
            <person name="Ohm R.A."/>
            <person name="Ortiz-Santana B."/>
            <person name="Ovrebo C."/>
            <person name="Racz N."/>
            <person name="Riley R."/>
            <person name="Savchenko A."/>
            <person name="Shiryaev A."/>
            <person name="Soop K."/>
            <person name="Spirin V."/>
            <person name="Szebenyi C."/>
            <person name="Tomsovsky M."/>
            <person name="Tulloss R.E."/>
            <person name="Uehling J."/>
            <person name="Grigoriev I.V."/>
            <person name="Vagvolgyi C."/>
            <person name="Papp T."/>
            <person name="Martin F.M."/>
            <person name="Miettinen O."/>
            <person name="Hibbett D.S."/>
            <person name="Nagy L.G."/>
        </authorList>
    </citation>
    <scope>NUCLEOTIDE SEQUENCE [LARGE SCALE GENOMIC DNA]</scope>
    <source>
        <strain evidence="1 2">NL-1719</strain>
    </source>
</reference>
<protein>
    <submittedName>
        <fullName evidence="1">Uncharacterized protein</fullName>
    </submittedName>
</protein>
<name>A0ACD3ACD5_9AGAR</name>
<proteinExistence type="predicted"/>
<evidence type="ECO:0000313" key="1">
    <source>
        <dbReference type="EMBL" id="TFK63252.1"/>
    </source>
</evidence>
<evidence type="ECO:0000313" key="2">
    <source>
        <dbReference type="Proteomes" id="UP000308600"/>
    </source>
</evidence>